<accession>A0A2P7S636</accession>
<reference evidence="1 2" key="1">
    <citation type="submission" date="2018-03" db="EMBL/GenBank/DDBJ databases">
        <title>The draft genome of Mesorhizobium soli JCM 19897.</title>
        <authorList>
            <person name="Li L."/>
            <person name="Liu L."/>
            <person name="Liang L."/>
            <person name="Wang T."/>
            <person name="Zhang X."/>
        </authorList>
    </citation>
    <scope>NUCLEOTIDE SEQUENCE [LARGE SCALE GENOMIC DNA]</scope>
    <source>
        <strain evidence="1 2">JCM 19897</strain>
    </source>
</reference>
<sequence length="295" mass="33318">MELFTKGVASGARELLDTHLALPQEVHYVADLQRWILSQVTIALHFEHRLDPACPPISPSNLLRAIKDTKVASRNTVHTFLMEMKRYRFITPLASEDLRLQAAQATEMSELLIRRYFDIHLRALDTIDNGQRYALSCRHPDILQWAQPRFARLLLALRDWYRPPQTIAKFDRSASGSSILHELVIGVPPLSAEMTSPIWIGKVSPNAFSQKYRISRTHAARLFGIAREAGLIGWANRSNRGECWISPQLVRDYRYWQAVKLAAVSQAFHEACIAMNDARVGNPKQTEPGVAVGSG</sequence>
<dbReference type="Proteomes" id="UP000240653">
    <property type="component" value="Unassembled WGS sequence"/>
</dbReference>
<organism evidence="1 2">
    <name type="scientific">Pseudaminobacter soli</name>
    <name type="common">ex Li et al. 2025</name>
    <dbReference type="NCBI Taxonomy" id="1295366"/>
    <lineage>
        <taxon>Bacteria</taxon>
        <taxon>Pseudomonadati</taxon>
        <taxon>Pseudomonadota</taxon>
        <taxon>Alphaproteobacteria</taxon>
        <taxon>Hyphomicrobiales</taxon>
        <taxon>Phyllobacteriaceae</taxon>
        <taxon>Pseudaminobacter</taxon>
    </lineage>
</organism>
<evidence type="ECO:0000313" key="2">
    <source>
        <dbReference type="Proteomes" id="UP000240653"/>
    </source>
</evidence>
<dbReference type="RefSeq" id="WP_106726012.1">
    <property type="nucleotide sequence ID" value="NZ_PXYL01000012.1"/>
</dbReference>
<comment type="caution">
    <text evidence="1">The sequence shown here is derived from an EMBL/GenBank/DDBJ whole genome shotgun (WGS) entry which is preliminary data.</text>
</comment>
<dbReference type="OrthoDB" id="7875733at2"/>
<dbReference type="EMBL" id="PXYL01000012">
    <property type="protein sequence ID" value="PSJ57881.1"/>
    <property type="molecule type" value="Genomic_DNA"/>
</dbReference>
<keyword evidence="2" id="KW-1185">Reference proteome</keyword>
<gene>
    <name evidence="1" type="ORF">C7I85_21160</name>
</gene>
<dbReference type="AlphaFoldDB" id="A0A2P7S636"/>
<evidence type="ECO:0000313" key="1">
    <source>
        <dbReference type="EMBL" id="PSJ57881.1"/>
    </source>
</evidence>
<proteinExistence type="predicted"/>
<name>A0A2P7S636_9HYPH</name>
<protein>
    <submittedName>
        <fullName evidence="1">Uncharacterized protein</fullName>
    </submittedName>
</protein>